<dbReference type="AlphaFoldDB" id="A0A1H9WH33"/>
<evidence type="ECO:0000313" key="5">
    <source>
        <dbReference type="Proteomes" id="UP000199318"/>
    </source>
</evidence>
<dbReference type="Pfam" id="PF09818">
    <property type="entry name" value="ABC_ATPase"/>
    <property type="match status" value="1"/>
</dbReference>
<feature type="domain" description="ATPase of the ABC class C-terminal" evidence="1">
    <location>
        <begin position="165"/>
        <end position="443"/>
    </location>
</feature>
<keyword evidence="5" id="KW-1185">Reference proteome</keyword>
<reference evidence="5" key="1">
    <citation type="submission" date="2016-10" db="EMBL/GenBank/DDBJ databases">
        <authorList>
            <person name="de Groot N.N."/>
        </authorList>
    </citation>
    <scope>NUCLEOTIDE SEQUENCE [LARGE SCALE GENOMIC DNA]</scope>
    <source>
        <strain evidence="5">10nlg</strain>
    </source>
</reference>
<proteinExistence type="predicted"/>
<evidence type="ECO:0000313" key="4">
    <source>
        <dbReference type="EMBL" id="SES32763.1"/>
    </source>
</evidence>
<dbReference type="PANTHER" id="PTHR38149:SF1">
    <property type="entry name" value="ATPASE"/>
    <property type="match status" value="1"/>
</dbReference>
<dbReference type="PANTHER" id="PTHR38149">
    <property type="entry name" value="ATPASE"/>
    <property type="match status" value="1"/>
</dbReference>
<protein>
    <submittedName>
        <fullName evidence="4">Predicted ATPase of the ABC class</fullName>
    </submittedName>
</protein>
<comment type="caution">
    <text evidence="4">The sequence shown here is derived from an EMBL/GenBank/DDBJ whole genome shotgun (WGS) entry which is preliminary data.</text>
</comment>
<sequence length="561" mass="62386">MQQLADMLNKMDGKSYKSLKSIQGHYDNELLRLSVDYVQGDPFAAPSKLRVFIPLHRTDFHLEQFQSPERRRAFKHFFAKTFHQVTHKTDNPVSGTGKSGMIYIDAPGQEVLDRTAVNISSAGIEFRLSCGLPAKGRSVLGKGAAKLLTEIIPDVAKKTIETYSREALKQALLLADDQTFIRREIKDRSLISFIADGAVLPRESGISNKPLPEKNVVPFKSPDSYRTTLQLPSGKTLSGMGIPKGISLIIGGGYHGKSTLLHAIERGVYNHEPGDGREFVLSDESAVKIRSEDGRSVTDVNISPFINDLPFGKDTLAFSSEDASGSTSQAANIVEAIEMRTRMLLIDEDTSATNFMIRDARMQKLVKKDKEPITPFIDRVRGLYDTHGISTVLVLGGSGDYFEAADHVIMMDEYEPEDKTAEAKALTEQFATQRVFEADGAFTVTEPRAFSKQRIKKWFDQKEKVESKGRQSIRIGKTNISLSHVEQLVDPSQTEAIARMIKLLAKNNNTPKTMINAIDDLYEQVEENGLDSLGVFRNQHPGDLALPRKYELAAALNRLRP</sequence>
<dbReference type="OrthoDB" id="9809999at2"/>
<evidence type="ECO:0000259" key="1">
    <source>
        <dbReference type="Pfam" id="PF09818"/>
    </source>
</evidence>
<dbReference type="InterPro" id="IPR049069">
    <property type="entry name" value="MRB1590-like_C"/>
</dbReference>
<dbReference type="Proteomes" id="UP000199318">
    <property type="component" value="Unassembled WGS sequence"/>
</dbReference>
<dbReference type="InterPro" id="IPR046834">
    <property type="entry name" value="ABC_ATPase_C"/>
</dbReference>
<evidence type="ECO:0000259" key="2">
    <source>
        <dbReference type="Pfam" id="PF20446"/>
    </source>
</evidence>
<dbReference type="InterPro" id="IPR046833">
    <property type="entry name" value="ABC_N"/>
</dbReference>
<gene>
    <name evidence="4" type="ORF">SAMN05444126_13421</name>
</gene>
<organism evidence="4 5">
    <name type="scientific">Salisediminibacterium halotolerans</name>
    <dbReference type="NCBI Taxonomy" id="517425"/>
    <lineage>
        <taxon>Bacteria</taxon>
        <taxon>Bacillati</taxon>
        <taxon>Bacillota</taxon>
        <taxon>Bacilli</taxon>
        <taxon>Bacillales</taxon>
        <taxon>Bacillaceae</taxon>
        <taxon>Salisediminibacterium</taxon>
    </lineage>
</organism>
<feature type="domain" description="ATPase of the ABC class N-terminal" evidence="2">
    <location>
        <begin position="1"/>
        <end position="160"/>
    </location>
</feature>
<dbReference type="Pfam" id="PF20446">
    <property type="entry name" value="ABC_N"/>
    <property type="match status" value="1"/>
</dbReference>
<accession>A0A1H9WH33</accession>
<dbReference type="Pfam" id="PF21117">
    <property type="entry name" value="MRB1590_C"/>
    <property type="match status" value="1"/>
</dbReference>
<dbReference type="InterPro" id="IPR027417">
    <property type="entry name" value="P-loop_NTPase"/>
</dbReference>
<dbReference type="InterPro" id="IPR019195">
    <property type="entry name" value="ABC_ATPase_put"/>
</dbReference>
<dbReference type="SUPFAM" id="SSF52540">
    <property type="entry name" value="P-loop containing nucleoside triphosphate hydrolases"/>
    <property type="match status" value="1"/>
</dbReference>
<name>A0A1H9WH33_9BACI</name>
<evidence type="ECO:0000259" key="3">
    <source>
        <dbReference type="Pfam" id="PF21117"/>
    </source>
</evidence>
<dbReference type="EMBL" id="FOGV01000034">
    <property type="protein sequence ID" value="SES32763.1"/>
    <property type="molecule type" value="Genomic_DNA"/>
</dbReference>
<dbReference type="RefSeq" id="WP_093074768.1">
    <property type="nucleotide sequence ID" value="NZ_FOGV01000034.1"/>
</dbReference>
<feature type="domain" description="MRB1590-like C-terminal" evidence="3">
    <location>
        <begin position="464"/>
        <end position="560"/>
    </location>
</feature>